<evidence type="ECO:0000313" key="8">
    <source>
        <dbReference type="EMBL" id="KCW66267.1"/>
    </source>
</evidence>
<dbReference type="EMBL" id="KK198758">
    <property type="protein sequence ID" value="KCW66267.1"/>
    <property type="molecule type" value="Genomic_DNA"/>
</dbReference>
<keyword evidence="5" id="KW-0539">Nucleus</keyword>
<dbReference type="STRING" id="71139.A0A059BJ67"/>
<evidence type="ECO:0000256" key="3">
    <source>
        <dbReference type="ARBA" id="ARBA00023125"/>
    </source>
</evidence>
<evidence type="ECO:0000256" key="4">
    <source>
        <dbReference type="ARBA" id="ARBA00023163"/>
    </source>
</evidence>
<keyword evidence="4" id="KW-0804">Transcription</keyword>
<dbReference type="SMART" id="SM00353">
    <property type="entry name" value="HLH"/>
    <property type="match status" value="1"/>
</dbReference>
<name>A0A059BJ67_EUCGR</name>
<organism evidence="8">
    <name type="scientific">Eucalyptus grandis</name>
    <name type="common">Flooded gum</name>
    <dbReference type="NCBI Taxonomy" id="71139"/>
    <lineage>
        <taxon>Eukaryota</taxon>
        <taxon>Viridiplantae</taxon>
        <taxon>Streptophyta</taxon>
        <taxon>Embryophyta</taxon>
        <taxon>Tracheophyta</taxon>
        <taxon>Spermatophyta</taxon>
        <taxon>Magnoliopsida</taxon>
        <taxon>eudicotyledons</taxon>
        <taxon>Gunneridae</taxon>
        <taxon>Pentapetalae</taxon>
        <taxon>rosids</taxon>
        <taxon>malvids</taxon>
        <taxon>Myrtales</taxon>
        <taxon>Myrtaceae</taxon>
        <taxon>Myrtoideae</taxon>
        <taxon>Eucalypteae</taxon>
        <taxon>Eucalyptus</taxon>
    </lineage>
</organism>
<evidence type="ECO:0000256" key="5">
    <source>
        <dbReference type="ARBA" id="ARBA00023242"/>
    </source>
</evidence>
<dbReference type="PANTHER" id="PTHR12565">
    <property type="entry name" value="STEROL REGULATORY ELEMENT-BINDING PROTEIN"/>
    <property type="match status" value="1"/>
</dbReference>
<dbReference type="Gene3D" id="4.10.280.10">
    <property type="entry name" value="Helix-loop-helix DNA-binding domain"/>
    <property type="match status" value="1"/>
</dbReference>
<dbReference type="KEGG" id="egr:104447801"/>
<sequence length="411" mass="45278">MEGCDGGDVGFRHGGDNFLNFPHSGVTPSSVREEFSGMAINPFVSSGWDPLVSLTQSYRFANPSMASGFPFSSHPGIMENQRSGGDFPPPLGHNLSALTEQVSFERLPCSESRSYLDAVGYFGLPDIANSGCPPNYGSQREDDHDGSEGASANNKLSQDCRIEEDGEGSSPSVKRRKNAPAHDTIYDSKEVKRDPSRVISDVPKEWDEKKQKNEQTLHPNSQGKQTGKQVRDNVEAPKENYIHVRARRGQATNSHSLAERVRREKISERMRMLQELVPGCNKITGKAVMLDEIINYVQSLQQQVEFLSMKLAAVSPELSINLERILSKDIFCSPGSSATIMDTERGIACSSPYTKGFFPEAFPSLPSSNHHYPPLTQAFCESELQTQCQSHFLSSSGVDSLGLNGRLKSER</sequence>
<protein>
    <recommendedName>
        <fullName evidence="7">BHLH domain-containing protein</fullName>
    </recommendedName>
</protein>
<dbReference type="GO" id="GO:0003700">
    <property type="term" value="F:DNA-binding transcription factor activity"/>
    <property type="evidence" value="ECO:0000318"/>
    <property type="project" value="GO_Central"/>
</dbReference>
<dbReference type="GO" id="GO:0046983">
    <property type="term" value="F:protein dimerization activity"/>
    <property type="evidence" value="ECO:0007669"/>
    <property type="project" value="InterPro"/>
</dbReference>
<gene>
    <name evidence="8" type="ORF">EUGRSUZ_F00100</name>
</gene>
<dbReference type="eggNOG" id="ENOG502QRH8">
    <property type="taxonomic scope" value="Eukaryota"/>
</dbReference>
<feature type="compositionally biased region" description="Polar residues" evidence="6">
    <location>
        <begin position="216"/>
        <end position="228"/>
    </location>
</feature>
<evidence type="ECO:0000256" key="6">
    <source>
        <dbReference type="SAM" id="MobiDB-lite"/>
    </source>
</evidence>
<dbReference type="SUPFAM" id="SSF47459">
    <property type="entry name" value="HLH, helix-loop-helix DNA-binding domain"/>
    <property type="match status" value="1"/>
</dbReference>
<dbReference type="OrthoDB" id="1609391at2759"/>
<feature type="compositionally biased region" description="Basic and acidic residues" evidence="6">
    <location>
        <begin position="184"/>
        <end position="215"/>
    </location>
</feature>
<dbReference type="InterPro" id="IPR011598">
    <property type="entry name" value="bHLH_dom"/>
</dbReference>
<comment type="subcellular location">
    <subcellularLocation>
        <location evidence="1">Nucleus</location>
    </subcellularLocation>
</comment>
<evidence type="ECO:0000259" key="7">
    <source>
        <dbReference type="PROSITE" id="PS50888"/>
    </source>
</evidence>
<dbReference type="GO" id="GO:0003677">
    <property type="term" value="F:DNA binding"/>
    <property type="evidence" value="ECO:0007669"/>
    <property type="project" value="UniProtKB-KW"/>
</dbReference>
<dbReference type="GO" id="GO:0005634">
    <property type="term" value="C:nucleus"/>
    <property type="evidence" value="ECO:0000318"/>
    <property type="project" value="GO_Central"/>
</dbReference>
<dbReference type="PROSITE" id="PS50888">
    <property type="entry name" value="BHLH"/>
    <property type="match status" value="1"/>
</dbReference>
<dbReference type="Gramene" id="KCW66267">
    <property type="protein sequence ID" value="KCW66267"/>
    <property type="gene ID" value="EUGRSUZ_F00100"/>
</dbReference>
<dbReference type="FunFam" id="4.10.280.10:FF:000002">
    <property type="entry name" value="Basic helix-loop-helix transcription factor"/>
    <property type="match status" value="1"/>
</dbReference>
<dbReference type="OMA" id="QYRGEMS"/>
<feature type="domain" description="BHLH" evidence="7">
    <location>
        <begin position="250"/>
        <end position="300"/>
    </location>
</feature>
<reference evidence="8" key="1">
    <citation type="submission" date="2013-07" db="EMBL/GenBank/DDBJ databases">
        <title>The genome of Eucalyptus grandis.</title>
        <authorList>
            <person name="Schmutz J."/>
            <person name="Hayes R."/>
            <person name="Myburg A."/>
            <person name="Tuskan G."/>
            <person name="Grattapaglia D."/>
            <person name="Rokhsar D.S."/>
        </authorList>
    </citation>
    <scope>NUCLEOTIDE SEQUENCE</scope>
    <source>
        <tissue evidence="8">Leaf extractions</tissue>
    </source>
</reference>
<accession>A0A059BJ67</accession>
<feature type="region of interest" description="Disordered" evidence="6">
    <location>
        <begin position="132"/>
        <end position="234"/>
    </location>
</feature>
<dbReference type="Pfam" id="PF00010">
    <property type="entry name" value="HLH"/>
    <property type="match status" value="1"/>
</dbReference>
<dbReference type="AlphaFoldDB" id="A0A059BJ67"/>
<dbReference type="CDD" id="cd18919">
    <property type="entry name" value="bHLH_AtBPE_like"/>
    <property type="match status" value="1"/>
</dbReference>
<dbReference type="FunCoup" id="A0A059BJ67">
    <property type="interactions" value="491"/>
</dbReference>
<dbReference type="InParanoid" id="A0A059BJ67"/>
<evidence type="ECO:0000256" key="2">
    <source>
        <dbReference type="ARBA" id="ARBA00023015"/>
    </source>
</evidence>
<evidence type="ECO:0000256" key="1">
    <source>
        <dbReference type="ARBA" id="ARBA00004123"/>
    </source>
</evidence>
<keyword evidence="3" id="KW-0238">DNA-binding</keyword>
<dbReference type="InterPro" id="IPR024097">
    <property type="entry name" value="bHLH_ZIP_TF"/>
</dbReference>
<dbReference type="InterPro" id="IPR036638">
    <property type="entry name" value="HLH_DNA-bd_sf"/>
</dbReference>
<keyword evidence="2" id="KW-0805">Transcription regulation</keyword>
<proteinExistence type="predicted"/>
<dbReference type="PANTHER" id="PTHR12565:SF444">
    <property type="entry name" value="TRANSCRIPTION FACTOR BHLH62-RELATED"/>
    <property type="match status" value="1"/>
</dbReference>